<dbReference type="Proteomes" id="UP000887566">
    <property type="component" value="Unplaced"/>
</dbReference>
<evidence type="ECO:0000313" key="2">
    <source>
        <dbReference type="Proteomes" id="UP000887566"/>
    </source>
</evidence>
<sequence>MWFIVVDAYSKWPEVIQMKVGKTTTMEVVNALSEMFSRYGIAEEIVSDNGTQFTSEEFQQWCSQQGIRHICSAPYQPQSNGQAERFVQAFKNDMVKSQGEGERKEDIRR</sequence>
<feature type="domain" description="Integrase catalytic" evidence="1">
    <location>
        <begin position="1"/>
        <end position="109"/>
    </location>
</feature>
<dbReference type="PROSITE" id="PS50994">
    <property type="entry name" value="INTEGRASE"/>
    <property type="match status" value="1"/>
</dbReference>
<dbReference type="Gene3D" id="3.30.420.10">
    <property type="entry name" value="Ribonuclease H-like superfamily/Ribonuclease H"/>
    <property type="match status" value="1"/>
</dbReference>
<dbReference type="InterPro" id="IPR036397">
    <property type="entry name" value="RNaseH_sf"/>
</dbReference>
<dbReference type="InterPro" id="IPR012337">
    <property type="entry name" value="RNaseH-like_sf"/>
</dbReference>
<protein>
    <submittedName>
        <fullName evidence="3">Integrase catalytic domain-containing protein</fullName>
    </submittedName>
</protein>
<reference evidence="3" key="1">
    <citation type="submission" date="2022-11" db="UniProtKB">
        <authorList>
            <consortium name="WormBaseParasite"/>
        </authorList>
    </citation>
    <scope>IDENTIFICATION</scope>
</reference>
<dbReference type="SUPFAM" id="SSF53098">
    <property type="entry name" value="Ribonuclease H-like"/>
    <property type="match status" value="1"/>
</dbReference>
<dbReference type="PANTHER" id="PTHR37984:SF5">
    <property type="entry name" value="PROTEIN NYNRIN-LIKE"/>
    <property type="match status" value="1"/>
</dbReference>
<evidence type="ECO:0000259" key="1">
    <source>
        <dbReference type="PROSITE" id="PS50994"/>
    </source>
</evidence>
<dbReference type="WBParaSite" id="PSAMB.scaffold6710size8932.g28959.t1">
    <property type="protein sequence ID" value="PSAMB.scaffold6710size8932.g28959.t1"/>
    <property type="gene ID" value="PSAMB.scaffold6710size8932.g28959"/>
</dbReference>
<organism evidence="2 3">
    <name type="scientific">Plectus sambesii</name>
    <dbReference type="NCBI Taxonomy" id="2011161"/>
    <lineage>
        <taxon>Eukaryota</taxon>
        <taxon>Metazoa</taxon>
        <taxon>Ecdysozoa</taxon>
        <taxon>Nematoda</taxon>
        <taxon>Chromadorea</taxon>
        <taxon>Plectida</taxon>
        <taxon>Plectina</taxon>
        <taxon>Plectoidea</taxon>
        <taxon>Plectidae</taxon>
        <taxon>Plectus</taxon>
    </lineage>
</organism>
<dbReference type="GO" id="GO:0015074">
    <property type="term" value="P:DNA integration"/>
    <property type="evidence" value="ECO:0007669"/>
    <property type="project" value="InterPro"/>
</dbReference>
<proteinExistence type="predicted"/>
<name>A0A914X788_9BILA</name>
<dbReference type="InterPro" id="IPR050951">
    <property type="entry name" value="Retrovirus_Pol_polyprotein"/>
</dbReference>
<dbReference type="GO" id="GO:0003676">
    <property type="term" value="F:nucleic acid binding"/>
    <property type="evidence" value="ECO:0007669"/>
    <property type="project" value="InterPro"/>
</dbReference>
<dbReference type="Pfam" id="PF00665">
    <property type="entry name" value="rve"/>
    <property type="match status" value="1"/>
</dbReference>
<dbReference type="AlphaFoldDB" id="A0A914X788"/>
<dbReference type="InterPro" id="IPR001584">
    <property type="entry name" value="Integrase_cat-core"/>
</dbReference>
<evidence type="ECO:0000313" key="3">
    <source>
        <dbReference type="WBParaSite" id="PSAMB.scaffold6710size8932.g28959.t1"/>
    </source>
</evidence>
<accession>A0A914X788</accession>
<dbReference type="PANTHER" id="PTHR37984">
    <property type="entry name" value="PROTEIN CBG26694"/>
    <property type="match status" value="1"/>
</dbReference>
<keyword evidence="2" id="KW-1185">Reference proteome</keyword>